<dbReference type="Gene3D" id="3.30.40.10">
    <property type="entry name" value="Zinc/RING finger domain, C3HC4 (zinc finger)"/>
    <property type="match status" value="1"/>
</dbReference>
<sequence>MMALRCLRCCPIFATSGTPPEDPTQSLLGSQAVQPTVARTPSPLLCPPRSTSTTHTTHTETLDAPAGTNAPAADVPVHAPGVTVPTTADESREERHIQKPPHTVTSLEMYNRLLGAPPSTDAPPSASLNTETCPICCDEIMLGPHHLVVEMKLPPGEAPQHFECGHALHADCFASYTLSRGRQCPICAVESSYQSSTPPARLESSHRRQRRQQRRQERDEVPQLEAQLAALGLTVDMLRSG</sequence>
<dbReference type="GO" id="GO:0008270">
    <property type="term" value="F:zinc ion binding"/>
    <property type="evidence" value="ECO:0007669"/>
    <property type="project" value="UniProtKB-KW"/>
</dbReference>
<accession>A0A7S2H210</accession>
<dbReference type="Pfam" id="PF00097">
    <property type="entry name" value="zf-C3HC4"/>
    <property type="match status" value="1"/>
</dbReference>
<dbReference type="PROSITE" id="PS50089">
    <property type="entry name" value="ZF_RING_2"/>
    <property type="match status" value="1"/>
</dbReference>
<dbReference type="SMART" id="SM00184">
    <property type="entry name" value="RING"/>
    <property type="match status" value="1"/>
</dbReference>
<evidence type="ECO:0000256" key="5">
    <source>
        <dbReference type="SAM" id="MobiDB-lite"/>
    </source>
</evidence>
<proteinExistence type="predicted"/>
<keyword evidence="1" id="KW-0479">Metal-binding</keyword>
<gene>
    <name evidence="7" type="ORF">CBRE1094_LOCUS24381</name>
</gene>
<dbReference type="AlphaFoldDB" id="A0A7S2H210"/>
<evidence type="ECO:0000256" key="4">
    <source>
        <dbReference type="PROSITE-ProRule" id="PRU00175"/>
    </source>
</evidence>
<reference evidence="7" key="1">
    <citation type="submission" date="2021-01" db="EMBL/GenBank/DDBJ databases">
        <authorList>
            <person name="Corre E."/>
            <person name="Pelletier E."/>
            <person name="Niang G."/>
            <person name="Scheremetjew M."/>
            <person name="Finn R."/>
            <person name="Kale V."/>
            <person name="Holt S."/>
            <person name="Cochrane G."/>
            <person name="Meng A."/>
            <person name="Brown T."/>
            <person name="Cohen L."/>
        </authorList>
    </citation>
    <scope>NUCLEOTIDE SEQUENCE</scope>
    <source>
        <strain evidence="7">UTEX LB 985</strain>
    </source>
</reference>
<evidence type="ECO:0000259" key="6">
    <source>
        <dbReference type="PROSITE" id="PS50089"/>
    </source>
</evidence>
<evidence type="ECO:0000313" key="7">
    <source>
        <dbReference type="EMBL" id="CAD9478069.1"/>
    </source>
</evidence>
<feature type="domain" description="RING-type" evidence="6">
    <location>
        <begin position="133"/>
        <end position="187"/>
    </location>
</feature>
<evidence type="ECO:0000256" key="3">
    <source>
        <dbReference type="ARBA" id="ARBA00022833"/>
    </source>
</evidence>
<feature type="compositionally biased region" description="Polar residues" evidence="5">
    <location>
        <begin position="15"/>
        <end position="39"/>
    </location>
</feature>
<keyword evidence="3" id="KW-0862">Zinc</keyword>
<dbReference type="InterPro" id="IPR018957">
    <property type="entry name" value="Znf_C3HC4_RING-type"/>
</dbReference>
<feature type="region of interest" description="Disordered" evidence="5">
    <location>
        <begin position="15"/>
        <end position="98"/>
    </location>
</feature>
<name>A0A7S2H210_9EUKA</name>
<organism evidence="7">
    <name type="scientific">Haptolina brevifila</name>
    <dbReference type="NCBI Taxonomy" id="156173"/>
    <lineage>
        <taxon>Eukaryota</taxon>
        <taxon>Haptista</taxon>
        <taxon>Haptophyta</taxon>
        <taxon>Prymnesiophyceae</taxon>
        <taxon>Prymnesiales</taxon>
        <taxon>Prymnesiaceae</taxon>
        <taxon>Haptolina</taxon>
    </lineage>
</organism>
<dbReference type="InterPro" id="IPR013083">
    <property type="entry name" value="Znf_RING/FYVE/PHD"/>
</dbReference>
<evidence type="ECO:0000256" key="2">
    <source>
        <dbReference type="ARBA" id="ARBA00022771"/>
    </source>
</evidence>
<protein>
    <recommendedName>
        <fullName evidence="6">RING-type domain-containing protein</fullName>
    </recommendedName>
</protein>
<dbReference type="EMBL" id="HBGU01044715">
    <property type="protein sequence ID" value="CAD9478069.1"/>
    <property type="molecule type" value="Transcribed_RNA"/>
</dbReference>
<dbReference type="InterPro" id="IPR001841">
    <property type="entry name" value="Znf_RING"/>
</dbReference>
<evidence type="ECO:0000256" key="1">
    <source>
        <dbReference type="ARBA" id="ARBA00022723"/>
    </source>
</evidence>
<keyword evidence="2 4" id="KW-0863">Zinc-finger</keyword>
<dbReference type="SUPFAM" id="SSF57850">
    <property type="entry name" value="RING/U-box"/>
    <property type="match status" value="1"/>
</dbReference>
<feature type="region of interest" description="Disordered" evidence="5">
    <location>
        <begin position="195"/>
        <end position="222"/>
    </location>
</feature>